<keyword evidence="3" id="KW-1185">Reference proteome</keyword>
<evidence type="ECO:0000313" key="3">
    <source>
        <dbReference type="Proteomes" id="UP000199227"/>
    </source>
</evidence>
<dbReference type="Proteomes" id="UP000199227">
    <property type="component" value="Unassembled WGS sequence"/>
</dbReference>
<feature type="domain" description="PDZ" evidence="1">
    <location>
        <begin position="157"/>
        <end position="230"/>
    </location>
</feature>
<dbReference type="OrthoDB" id="5338305at2"/>
<reference evidence="2 3" key="1">
    <citation type="submission" date="2016-10" db="EMBL/GenBank/DDBJ databases">
        <authorList>
            <person name="de Groot N.N."/>
        </authorList>
    </citation>
    <scope>NUCLEOTIDE SEQUENCE [LARGE SCALE GENOMIC DNA]</scope>
    <source>
        <strain evidence="2 3">EP1-55-1</strain>
    </source>
</reference>
<accession>A0A1I5RBI8</accession>
<proteinExistence type="predicted"/>
<name>A0A1I5RBI8_9BACT</name>
<evidence type="ECO:0000313" key="2">
    <source>
        <dbReference type="EMBL" id="SFP55904.1"/>
    </source>
</evidence>
<evidence type="ECO:0000259" key="1">
    <source>
        <dbReference type="Pfam" id="PF13180"/>
    </source>
</evidence>
<protein>
    <submittedName>
        <fullName evidence="2">PDZ domain-containing protein</fullName>
    </submittedName>
</protein>
<gene>
    <name evidence="2" type="ORF">SAMN05216234_12610</name>
</gene>
<dbReference type="Pfam" id="PF13180">
    <property type="entry name" value="PDZ_2"/>
    <property type="match status" value="1"/>
</dbReference>
<dbReference type="STRING" id="223786.SAMN05216234_12610"/>
<dbReference type="RefSeq" id="WP_092912893.1">
    <property type="nucleotide sequence ID" value="NZ_FOXB01000026.1"/>
</dbReference>
<dbReference type="InterPro" id="IPR036034">
    <property type="entry name" value="PDZ_sf"/>
</dbReference>
<dbReference type="Gene3D" id="2.30.42.10">
    <property type="match status" value="1"/>
</dbReference>
<sequence length="326" mass="37471">MKIWLLLIFFLYSFPTLIFANECKRFFPGSLKVIDGYPTFAVAKDRFISLKCPNNKKIIAYDRFKGLCLFQDTTKKPFYLAKHRTNFFFCQSDKPKSVTILSYPSSIYPGLIKESVKKRGALFGECCHLAGVVDINGEWYDVTSIKKLLKKDTKHSDIGIRFSVNEKYTVVKRVDPFVNSPLLPGDKVIKINKIKNPTLKQVRDRVDSCKVGRKIFIEVKRNKRLLSYRVNCFKRVGGGKVSDTFLEHLGIWFDKNLVITNIDKSGAGYKSGLRKGDKLLKIDESLVYKQVDVQKVMSNYAVKKSMPNSMLWERDGFQFFLSTTSI</sequence>
<dbReference type="SUPFAM" id="SSF50156">
    <property type="entry name" value="PDZ domain-like"/>
    <property type="match status" value="2"/>
</dbReference>
<dbReference type="EMBL" id="FOXB01000026">
    <property type="protein sequence ID" value="SFP55904.1"/>
    <property type="molecule type" value="Genomic_DNA"/>
</dbReference>
<organism evidence="2 3">
    <name type="scientific">Hydrogenimonas thermophila</name>
    <dbReference type="NCBI Taxonomy" id="223786"/>
    <lineage>
        <taxon>Bacteria</taxon>
        <taxon>Pseudomonadati</taxon>
        <taxon>Campylobacterota</taxon>
        <taxon>Epsilonproteobacteria</taxon>
        <taxon>Campylobacterales</taxon>
        <taxon>Hydrogenimonadaceae</taxon>
        <taxon>Hydrogenimonas</taxon>
    </lineage>
</organism>
<dbReference type="InterPro" id="IPR001478">
    <property type="entry name" value="PDZ"/>
</dbReference>
<dbReference type="AlphaFoldDB" id="A0A1I5RBI8"/>